<evidence type="ECO:0000313" key="5">
    <source>
        <dbReference type="Proteomes" id="UP001595975"/>
    </source>
</evidence>
<protein>
    <submittedName>
        <fullName evidence="4">TIGR01777 family oxidoreductase</fullName>
    </submittedName>
</protein>
<comment type="similarity">
    <text evidence="1">Belongs to the NAD(P)-dependent epimerase/dehydratase family. SDR39U1 subfamily.</text>
</comment>
<name>A0ABW0X8F0_9ACTN</name>
<dbReference type="NCBIfam" id="TIGR01777">
    <property type="entry name" value="yfcH"/>
    <property type="match status" value="1"/>
</dbReference>
<proteinExistence type="inferred from homology"/>
<evidence type="ECO:0000259" key="2">
    <source>
        <dbReference type="Pfam" id="PF01370"/>
    </source>
</evidence>
<feature type="domain" description="DUF1731" evidence="3">
    <location>
        <begin position="272"/>
        <end position="306"/>
    </location>
</feature>
<dbReference type="Pfam" id="PF01370">
    <property type="entry name" value="Epimerase"/>
    <property type="match status" value="1"/>
</dbReference>
<dbReference type="SUPFAM" id="SSF51735">
    <property type="entry name" value="NAD(P)-binding Rossmann-fold domains"/>
    <property type="match status" value="1"/>
</dbReference>
<dbReference type="InterPro" id="IPR001509">
    <property type="entry name" value="Epimerase_deHydtase"/>
</dbReference>
<reference evidence="5" key="1">
    <citation type="journal article" date="2019" name="Int. J. Syst. Evol. Microbiol.">
        <title>The Global Catalogue of Microorganisms (GCM) 10K type strain sequencing project: providing services to taxonomists for standard genome sequencing and annotation.</title>
        <authorList>
            <consortium name="The Broad Institute Genomics Platform"/>
            <consortium name="The Broad Institute Genome Sequencing Center for Infectious Disease"/>
            <person name="Wu L."/>
            <person name="Ma J."/>
        </authorList>
    </citation>
    <scope>NUCLEOTIDE SEQUENCE [LARGE SCALE GENOMIC DNA]</scope>
    <source>
        <strain evidence="5">CGMCC 4.1437</strain>
    </source>
</reference>
<dbReference type="PANTHER" id="PTHR11092:SF0">
    <property type="entry name" value="EPIMERASE FAMILY PROTEIN SDR39U1"/>
    <property type="match status" value="1"/>
</dbReference>
<dbReference type="Proteomes" id="UP001595975">
    <property type="component" value="Unassembled WGS sequence"/>
</dbReference>
<dbReference type="EMBL" id="JBHSOF010000046">
    <property type="protein sequence ID" value="MFC5666853.1"/>
    <property type="molecule type" value="Genomic_DNA"/>
</dbReference>
<gene>
    <name evidence="4" type="ORF">ACFP3U_28285</name>
</gene>
<dbReference type="InterPro" id="IPR036291">
    <property type="entry name" value="NAD(P)-bd_dom_sf"/>
</dbReference>
<dbReference type="Pfam" id="PF08338">
    <property type="entry name" value="DUF1731"/>
    <property type="match status" value="1"/>
</dbReference>
<evidence type="ECO:0000313" key="4">
    <source>
        <dbReference type="EMBL" id="MFC5666853.1"/>
    </source>
</evidence>
<dbReference type="InterPro" id="IPR010099">
    <property type="entry name" value="SDR39U1"/>
</dbReference>
<accession>A0ABW0X8F0</accession>
<organism evidence="4 5">
    <name type="scientific">Kitasatospora misakiensis</name>
    <dbReference type="NCBI Taxonomy" id="67330"/>
    <lineage>
        <taxon>Bacteria</taxon>
        <taxon>Bacillati</taxon>
        <taxon>Actinomycetota</taxon>
        <taxon>Actinomycetes</taxon>
        <taxon>Kitasatosporales</taxon>
        <taxon>Streptomycetaceae</taxon>
        <taxon>Kitasatospora</taxon>
    </lineage>
</organism>
<comment type="caution">
    <text evidence="4">The sequence shown here is derived from an EMBL/GenBank/DDBJ whole genome shotgun (WGS) entry which is preliminary data.</text>
</comment>
<sequence>MRIVIPGGTGQIGRILDKALTEDGHEVVVLTRRPRRDQEIYWDGRSLGRWTAAIDGADAVVNLAGSSVNRRYTEENLRDMMDSRVHSARAVGRAVAGARRPPRVWLQMSTATIYSHTYGAPHDEDTGVIGGGEPDAPAYWERSVRIARAWEREQTDAATPRTRRVALRCAMVMSPESGGAFDQLVRLARTGFGGPVDGGSQYLSWIHDHDLVRSVRFLLDREDVSGPVNLAAPAPLPQRVFMRTIRRAKGIPVGLPATRWMAELGAFALRSDTELLLKSRAVVPGRLLAAGFGFEHPHWPAAAADLLRRMRR</sequence>
<evidence type="ECO:0000259" key="3">
    <source>
        <dbReference type="Pfam" id="PF08338"/>
    </source>
</evidence>
<dbReference type="InterPro" id="IPR013549">
    <property type="entry name" value="DUF1731"/>
</dbReference>
<dbReference type="Gene3D" id="3.40.50.720">
    <property type="entry name" value="NAD(P)-binding Rossmann-like Domain"/>
    <property type="match status" value="1"/>
</dbReference>
<keyword evidence="5" id="KW-1185">Reference proteome</keyword>
<dbReference type="PANTHER" id="PTHR11092">
    <property type="entry name" value="SUGAR NUCLEOTIDE EPIMERASE RELATED"/>
    <property type="match status" value="1"/>
</dbReference>
<evidence type="ECO:0000256" key="1">
    <source>
        <dbReference type="ARBA" id="ARBA00009353"/>
    </source>
</evidence>
<feature type="domain" description="NAD-dependent epimerase/dehydratase" evidence="2">
    <location>
        <begin position="3"/>
        <end position="229"/>
    </location>
</feature>
<dbReference type="RefSeq" id="WP_380228545.1">
    <property type="nucleotide sequence ID" value="NZ_JBHSOF010000046.1"/>
</dbReference>